<keyword evidence="2" id="KW-0238">DNA-binding</keyword>
<evidence type="ECO:0000256" key="4">
    <source>
        <dbReference type="ARBA" id="ARBA00023163"/>
    </source>
</evidence>
<dbReference type="GO" id="GO:0003700">
    <property type="term" value="F:DNA-binding transcription factor activity"/>
    <property type="evidence" value="ECO:0007669"/>
    <property type="project" value="InterPro"/>
</dbReference>
<evidence type="ECO:0000313" key="6">
    <source>
        <dbReference type="EMBL" id="QNK39983.1"/>
    </source>
</evidence>
<dbReference type="GO" id="GO:0003677">
    <property type="term" value="F:DNA binding"/>
    <property type="evidence" value="ECO:0007669"/>
    <property type="project" value="UniProtKB-KW"/>
</dbReference>
<name>A0A7G8T8P2_9FIRM</name>
<dbReference type="InterPro" id="IPR009061">
    <property type="entry name" value="DNA-bd_dom_put_sf"/>
</dbReference>
<evidence type="ECO:0000256" key="3">
    <source>
        <dbReference type="ARBA" id="ARBA00023159"/>
    </source>
</evidence>
<dbReference type="SMART" id="SM00422">
    <property type="entry name" value="HTH_MERR"/>
    <property type="match status" value="1"/>
</dbReference>
<keyword evidence="3" id="KW-0010">Activator</keyword>
<evidence type="ECO:0000313" key="7">
    <source>
        <dbReference type="Proteomes" id="UP000515909"/>
    </source>
</evidence>
<dbReference type="Pfam" id="PF13411">
    <property type="entry name" value="MerR_1"/>
    <property type="match status" value="1"/>
</dbReference>
<dbReference type="InterPro" id="IPR036244">
    <property type="entry name" value="TipA-like_antibiotic-bd"/>
</dbReference>
<dbReference type="KEGG" id="cfem:HCR03_14915"/>
<dbReference type="Pfam" id="PF07739">
    <property type="entry name" value="TipAS"/>
    <property type="match status" value="1"/>
</dbReference>
<protein>
    <submittedName>
        <fullName evidence="6">MerR family transcriptional regulator</fullName>
    </submittedName>
</protein>
<dbReference type="InterPro" id="IPR012925">
    <property type="entry name" value="TipAS_dom"/>
</dbReference>
<sequence>MKINEVAKLTGVTIRALHYYDAVGLLKPNGITDTGYRIYDEETLETLQQILFFKELDFSLNDIKEIMTNPHYDKMEALQKHKELLIQKRNRLDGLIALIENTIKGDTSMSFKEFDMTEIETNKKKYAAEVKTRWGNTEAYKESEEKTSSYDEQQWKILNGEGANILKTFGENRHLAPDSEAAQVLVKRWQTYITTNFYNCTKEILSCLGLMYIGDKRFTQNIDKNGTGTAEFMANSIAIYCS</sequence>
<feature type="domain" description="HTH merR-type" evidence="5">
    <location>
        <begin position="1"/>
        <end position="69"/>
    </location>
</feature>
<keyword evidence="1" id="KW-0805">Transcription regulation</keyword>
<organism evidence="6 7">
    <name type="scientific">Caproicibacter fermentans</name>
    <dbReference type="NCBI Taxonomy" id="2576756"/>
    <lineage>
        <taxon>Bacteria</taxon>
        <taxon>Bacillati</taxon>
        <taxon>Bacillota</taxon>
        <taxon>Clostridia</taxon>
        <taxon>Eubacteriales</taxon>
        <taxon>Acutalibacteraceae</taxon>
        <taxon>Caproicibacter</taxon>
    </lineage>
</organism>
<evidence type="ECO:0000259" key="5">
    <source>
        <dbReference type="PROSITE" id="PS50937"/>
    </source>
</evidence>
<keyword evidence="4" id="KW-0804">Transcription</keyword>
<dbReference type="EMBL" id="CP060286">
    <property type="protein sequence ID" value="QNK39983.1"/>
    <property type="molecule type" value="Genomic_DNA"/>
</dbReference>
<dbReference type="InterPro" id="IPR047057">
    <property type="entry name" value="MerR_fam"/>
</dbReference>
<dbReference type="RefSeq" id="WP_187035113.1">
    <property type="nucleotide sequence ID" value="NZ_CP060286.1"/>
</dbReference>
<dbReference type="InterPro" id="IPR000551">
    <property type="entry name" value="MerR-type_HTH_dom"/>
</dbReference>
<dbReference type="Gene3D" id="1.10.490.50">
    <property type="entry name" value="Antibiotic binding domain of TipA-like multidrug resistance regulators"/>
    <property type="match status" value="1"/>
</dbReference>
<dbReference type="CDD" id="cd01106">
    <property type="entry name" value="HTH_TipAL-Mta"/>
    <property type="match status" value="1"/>
</dbReference>
<dbReference type="PROSITE" id="PS50937">
    <property type="entry name" value="HTH_MERR_2"/>
    <property type="match status" value="1"/>
</dbReference>
<reference evidence="6 7" key="1">
    <citation type="submission" date="2020-08" db="EMBL/GenBank/DDBJ databases">
        <title>The isolate Caproiciproducens sp. 7D4C2 produces n-caproate at mildly acidic conditions from hexoses: genome and rBOX comparison with related strains and chain-elongating bacteria.</title>
        <authorList>
            <person name="Esquivel-Elizondo S."/>
            <person name="Bagci C."/>
            <person name="Temovska M."/>
            <person name="Jeon B.S."/>
            <person name="Bessarab I."/>
            <person name="Williams R.B.H."/>
            <person name="Huson D.H."/>
            <person name="Angenent L.T."/>
        </authorList>
    </citation>
    <scope>NUCLEOTIDE SEQUENCE [LARGE SCALE GENOMIC DNA]</scope>
    <source>
        <strain evidence="6 7">7D4C2</strain>
    </source>
</reference>
<gene>
    <name evidence="6" type="ORF">HCR03_14915</name>
</gene>
<dbReference type="Proteomes" id="UP000515909">
    <property type="component" value="Chromosome"/>
</dbReference>
<dbReference type="Gene3D" id="1.10.1660.10">
    <property type="match status" value="1"/>
</dbReference>
<evidence type="ECO:0000256" key="1">
    <source>
        <dbReference type="ARBA" id="ARBA00023015"/>
    </source>
</evidence>
<proteinExistence type="predicted"/>
<dbReference type="PANTHER" id="PTHR30204:SF90">
    <property type="entry name" value="HTH-TYPE TRANSCRIPTIONAL ACTIVATOR MTA"/>
    <property type="match status" value="1"/>
</dbReference>
<accession>A0A7G8T8P2</accession>
<dbReference type="AlphaFoldDB" id="A0A7G8T8P2"/>
<evidence type="ECO:0000256" key="2">
    <source>
        <dbReference type="ARBA" id="ARBA00023125"/>
    </source>
</evidence>
<dbReference type="SUPFAM" id="SSF46955">
    <property type="entry name" value="Putative DNA-binding domain"/>
    <property type="match status" value="1"/>
</dbReference>
<dbReference type="SUPFAM" id="SSF89082">
    <property type="entry name" value="Antibiotic binding domain of TipA-like multidrug resistance regulators"/>
    <property type="match status" value="1"/>
</dbReference>
<dbReference type="PANTHER" id="PTHR30204">
    <property type="entry name" value="REDOX-CYCLING DRUG-SENSING TRANSCRIPTIONAL ACTIVATOR SOXR"/>
    <property type="match status" value="1"/>
</dbReference>